<proteinExistence type="predicted"/>
<evidence type="ECO:0000313" key="2">
    <source>
        <dbReference type="EMBL" id="GAA0347701.1"/>
    </source>
</evidence>
<dbReference type="Proteomes" id="UP001501822">
    <property type="component" value="Unassembled WGS sequence"/>
</dbReference>
<dbReference type="PROSITE" id="PS50943">
    <property type="entry name" value="HTH_CROC1"/>
    <property type="match status" value="1"/>
</dbReference>
<gene>
    <name evidence="2" type="ORF">GCM10010151_41750</name>
</gene>
<protein>
    <recommendedName>
        <fullName evidence="1">HTH cro/C1-type domain-containing protein</fullName>
    </recommendedName>
</protein>
<dbReference type="InterPro" id="IPR010982">
    <property type="entry name" value="Lambda_DNA-bd_dom_sf"/>
</dbReference>
<dbReference type="RefSeq" id="WP_252801268.1">
    <property type="nucleotide sequence ID" value="NZ_BAAABM010000037.1"/>
</dbReference>
<dbReference type="InterPro" id="IPR001387">
    <property type="entry name" value="Cro/C1-type_HTH"/>
</dbReference>
<evidence type="ECO:0000313" key="3">
    <source>
        <dbReference type="Proteomes" id="UP001501822"/>
    </source>
</evidence>
<organism evidence="2 3">
    <name type="scientific">Actinoallomurus spadix</name>
    <dbReference type="NCBI Taxonomy" id="79912"/>
    <lineage>
        <taxon>Bacteria</taxon>
        <taxon>Bacillati</taxon>
        <taxon>Actinomycetota</taxon>
        <taxon>Actinomycetes</taxon>
        <taxon>Streptosporangiales</taxon>
        <taxon>Thermomonosporaceae</taxon>
        <taxon>Actinoallomurus</taxon>
    </lineage>
</organism>
<dbReference type="EMBL" id="BAAABM010000037">
    <property type="protein sequence ID" value="GAA0347701.1"/>
    <property type="molecule type" value="Genomic_DNA"/>
</dbReference>
<dbReference type="Gene3D" id="1.10.260.40">
    <property type="entry name" value="lambda repressor-like DNA-binding domains"/>
    <property type="match status" value="1"/>
</dbReference>
<sequence length="75" mass="8410">MTTPTRQRRKINPHALQALRARERLTQARLAGLAGVDHTTVSRLERGERYTLPVEVIDRFAEALKVPATALYAAD</sequence>
<evidence type="ECO:0000259" key="1">
    <source>
        <dbReference type="PROSITE" id="PS50943"/>
    </source>
</evidence>
<dbReference type="Pfam" id="PF13560">
    <property type="entry name" value="HTH_31"/>
    <property type="match status" value="1"/>
</dbReference>
<feature type="domain" description="HTH cro/C1-type" evidence="1">
    <location>
        <begin position="16"/>
        <end position="71"/>
    </location>
</feature>
<dbReference type="SMART" id="SM00530">
    <property type="entry name" value="HTH_XRE"/>
    <property type="match status" value="1"/>
</dbReference>
<reference evidence="3" key="1">
    <citation type="journal article" date="2019" name="Int. J. Syst. Evol. Microbiol.">
        <title>The Global Catalogue of Microorganisms (GCM) 10K type strain sequencing project: providing services to taxonomists for standard genome sequencing and annotation.</title>
        <authorList>
            <consortium name="The Broad Institute Genomics Platform"/>
            <consortium name="The Broad Institute Genome Sequencing Center for Infectious Disease"/>
            <person name="Wu L."/>
            <person name="Ma J."/>
        </authorList>
    </citation>
    <scope>NUCLEOTIDE SEQUENCE [LARGE SCALE GENOMIC DNA]</scope>
    <source>
        <strain evidence="3">JCM 3146</strain>
    </source>
</reference>
<dbReference type="SUPFAM" id="SSF47413">
    <property type="entry name" value="lambda repressor-like DNA-binding domains"/>
    <property type="match status" value="1"/>
</dbReference>
<keyword evidence="3" id="KW-1185">Reference proteome</keyword>
<name>A0ABP3GNL0_9ACTN</name>
<comment type="caution">
    <text evidence="2">The sequence shown here is derived from an EMBL/GenBank/DDBJ whole genome shotgun (WGS) entry which is preliminary data.</text>
</comment>
<accession>A0ABP3GNL0</accession>
<dbReference type="CDD" id="cd00093">
    <property type="entry name" value="HTH_XRE"/>
    <property type="match status" value="1"/>
</dbReference>